<keyword evidence="2" id="KW-1185">Reference proteome</keyword>
<gene>
    <name evidence="1" type="ORF">J2W55_002961</name>
</gene>
<comment type="caution">
    <text evidence="1">The sequence shown here is derived from an EMBL/GenBank/DDBJ whole genome shotgun (WGS) entry which is preliminary data.</text>
</comment>
<evidence type="ECO:0000313" key="2">
    <source>
        <dbReference type="Proteomes" id="UP001247620"/>
    </source>
</evidence>
<accession>A0ABU1TCI9</accession>
<dbReference type="EMBL" id="JAVDUU010000003">
    <property type="protein sequence ID" value="MDR6943108.1"/>
    <property type="molecule type" value="Genomic_DNA"/>
</dbReference>
<sequence>MRLFYVLLIFAFAPYLVQGQQKAAASIVWDQASLKQVAPLNGNSNANYARMIQLGNGSLLCVYESGGGVECTTSNDEGKTWLAPTVIAQPLPGIAMAVPDILELNDHSLLASYNPRPHKINGSWDTTKHFAICTKKSYDGGKTWRDERLIYQAGSQFENGCWEPSQIQLPSGEVQLYFSDEGVYTHSNEQNISLFRSPDNGLTWTKQPEIASFSAGHRDGMPVPIILKGKKEILFSIEDNTGGQFKPSIIRNTFGQNWKKTVGTHDAERSYALTPKLADTVYAGAPYLRQLHSGQTILSYQSTQNRGSNWELACMQVAVGDSRGENFVQTATPFNVPLNKHGLWNSLCVLKDDTIIALTSTDAYSGHTSIWMIKGHLVNDKAN</sequence>
<dbReference type="Proteomes" id="UP001247620">
    <property type="component" value="Unassembled WGS sequence"/>
</dbReference>
<evidence type="ECO:0000313" key="1">
    <source>
        <dbReference type="EMBL" id="MDR6943108.1"/>
    </source>
</evidence>
<dbReference type="Gene3D" id="2.120.10.10">
    <property type="match status" value="1"/>
</dbReference>
<reference evidence="1 2" key="1">
    <citation type="submission" date="2023-07" db="EMBL/GenBank/DDBJ databases">
        <title>Sorghum-associated microbial communities from plants grown in Nebraska, USA.</title>
        <authorList>
            <person name="Schachtman D."/>
        </authorList>
    </citation>
    <scope>NUCLEOTIDE SEQUENCE [LARGE SCALE GENOMIC DNA]</scope>
    <source>
        <strain evidence="1 2">3262</strain>
    </source>
</reference>
<protein>
    <recommendedName>
        <fullName evidence="3">BNR repeat-like domain-containing protein</fullName>
    </recommendedName>
</protein>
<dbReference type="RefSeq" id="WP_310096794.1">
    <property type="nucleotide sequence ID" value="NZ_JAVDUU010000003.1"/>
</dbReference>
<evidence type="ECO:0008006" key="3">
    <source>
        <dbReference type="Google" id="ProtNLM"/>
    </source>
</evidence>
<dbReference type="SUPFAM" id="SSF50939">
    <property type="entry name" value="Sialidases"/>
    <property type="match status" value="1"/>
</dbReference>
<name>A0ABU1TCI9_9SPHI</name>
<proteinExistence type="predicted"/>
<dbReference type="InterPro" id="IPR036278">
    <property type="entry name" value="Sialidase_sf"/>
</dbReference>
<dbReference type="PANTHER" id="PTHR38792:SF3">
    <property type="entry name" value="BNR_ASP-BOX REPEAT DOMAIN PROTEIN (AFU_ORTHOLOGUE AFUA_7G06430)-RELATED"/>
    <property type="match status" value="1"/>
</dbReference>
<dbReference type="PANTHER" id="PTHR38792">
    <property type="entry name" value="BNR/ASP-BOX REPEAT DOMAIN PROTEIN (AFU_ORTHOLOGUE AFUA_7G06430)-RELATED"/>
    <property type="match status" value="1"/>
</dbReference>
<organism evidence="1 2">
    <name type="scientific">Mucilaginibacter pocheonensis</name>
    <dbReference type="NCBI Taxonomy" id="398050"/>
    <lineage>
        <taxon>Bacteria</taxon>
        <taxon>Pseudomonadati</taxon>
        <taxon>Bacteroidota</taxon>
        <taxon>Sphingobacteriia</taxon>
        <taxon>Sphingobacteriales</taxon>
        <taxon>Sphingobacteriaceae</taxon>
        <taxon>Mucilaginibacter</taxon>
    </lineage>
</organism>
<dbReference type="CDD" id="cd15482">
    <property type="entry name" value="Sialidase_non-viral"/>
    <property type="match status" value="1"/>
</dbReference>